<evidence type="ECO:0000256" key="4">
    <source>
        <dbReference type="ARBA" id="ARBA00022679"/>
    </source>
</evidence>
<keyword evidence="5 12" id="KW-0812">Transmembrane</keyword>
<comment type="similarity">
    <text evidence="12">Belongs to the phospholipase D family. Cardiolipin synthase subfamily. ClsA sub-subfamily.</text>
</comment>
<proteinExistence type="inferred from homology"/>
<dbReference type="PANTHER" id="PTHR21248">
    <property type="entry name" value="CARDIOLIPIN SYNTHASE"/>
    <property type="match status" value="1"/>
</dbReference>
<keyword evidence="3 12" id="KW-0444">Lipid biosynthesis</keyword>
<reference evidence="15" key="1">
    <citation type="submission" date="2023-07" db="EMBL/GenBank/DDBJ databases">
        <title>Draft genome sequence of Agarivorans aestuarii strain ZMCS4, a CAZymes producing bacteria isolated from the marine brown algae Clodostephus spongiosus.</title>
        <authorList>
            <person name="Lorente B."/>
            <person name="Cabral C."/>
            <person name="Frias J."/>
            <person name="Faria J."/>
            <person name="Toubarro D."/>
        </authorList>
    </citation>
    <scope>NUCLEOTIDE SEQUENCE [LARGE SCALE GENOMIC DNA]</scope>
    <source>
        <strain evidence="15">ZMCS4</strain>
    </source>
</reference>
<dbReference type="CDD" id="cd09158">
    <property type="entry name" value="PLDc_EcCLS_like_2"/>
    <property type="match status" value="1"/>
</dbReference>
<dbReference type="InterPro" id="IPR030840">
    <property type="entry name" value="CL_synthase_A"/>
</dbReference>
<evidence type="ECO:0000313" key="15">
    <source>
        <dbReference type="Proteomes" id="UP001310248"/>
    </source>
</evidence>
<evidence type="ECO:0000256" key="3">
    <source>
        <dbReference type="ARBA" id="ARBA00022516"/>
    </source>
</evidence>
<accession>A0ABU7G6L3</accession>
<dbReference type="Pfam" id="PF13396">
    <property type="entry name" value="PLDc_N"/>
    <property type="match status" value="1"/>
</dbReference>
<feature type="active site" evidence="12">
    <location>
        <position position="222"/>
    </location>
</feature>
<keyword evidence="4 12" id="KW-0808">Transferase</keyword>
<feature type="domain" description="PLD phosphodiesterase" evidence="13">
    <location>
        <begin position="395"/>
        <end position="422"/>
    </location>
</feature>
<keyword evidence="11 12" id="KW-1208">Phospholipid metabolism</keyword>
<feature type="active site" evidence="12">
    <location>
        <position position="400"/>
    </location>
</feature>
<organism evidence="14 15">
    <name type="scientific">Agarivorans aestuarii</name>
    <dbReference type="NCBI Taxonomy" id="1563703"/>
    <lineage>
        <taxon>Bacteria</taxon>
        <taxon>Pseudomonadati</taxon>
        <taxon>Pseudomonadota</taxon>
        <taxon>Gammaproteobacteria</taxon>
        <taxon>Alteromonadales</taxon>
        <taxon>Alteromonadaceae</taxon>
        <taxon>Agarivorans</taxon>
    </lineage>
</organism>
<dbReference type="RefSeq" id="WP_329776045.1">
    <property type="nucleotide sequence ID" value="NZ_JAYDYW010000011.1"/>
</dbReference>
<keyword evidence="15" id="KW-1185">Reference proteome</keyword>
<dbReference type="Gene3D" id="3.30.870.10">
    <property type="entry name" value="Endonuclease Chain A"/>
    <property type="match status" value="2"/>
</dbReference>
<evidence type="ECO:0000256" key="1">
    <source>
        <dbReference type="ARBA" id="ARBA00004651"/>
    </source>
</evidence>
<evidence type="ECO:0000256" key="9">
    <source>
        <dbReference type="ARBA" id="ARBA00023136"/>
    </source>
</evidence>
<dbReference type="Proteomes" id="UP001310248">
    <property type="component" value="Unassembled WGS sequence"/>
</dbReference>
<sequence>MLDSFLSDLGLLIYALLIVAVALQVMLKRRPVGVTLTWLLLIFALPLVGIICYQLFGERYLGRLRAKRARLMEAKYKQSVHLFDQSPHVVKQSCSDVAEPLNKLTRRLLGLPILSGNKLHNFEDSLETLKQLTADIQQAESTIYMEFYIVQQGGLVEPLLEALADAAKRKVNVYLLVDSVGSSEFLKSSASAQLAKAGVKLVEALHANPVRMLLQRIDLRLHRKIVAIDQQLAYTGSMNLVDPRFFNQQRGVGQWVDLMLRVEGPAALNLQAVVAYDIEMETGEALIEQLDLLAATEPVGQQRMQIMPSGPGIFGDHIIQLLLSSLYLAKQQIVLTSPYFVPDESLQMALVTAASRGVEVNLILPARNDSFLVRYASHSFYQQLLDAGVNIYKFNGGLLHTKSLLIDQQVALVGTVNLDMRSLWLNFEVTSIIDDQAYAADLNRIMLRYLEQSTLINAIAWRKRPVYRRLLENIVHIVSPLL</sequence>
<dbReference type="SMART" id="SM00155">
    <property type="entry name" value="PLDc"/>
    <property type="match status" value="2"/>
</dbReference>
<keyword evidence="8 12" id="KW-0443">Lipid metabolism</keyword>
<dbReference type="EMBL" id="JAYDYW010000011">
    <property type="protein sequence ID" value="MEE1675059.1"/>
    <property type="molecule type" value="Genomic_DNA"/>
</dbReference>
<keyword evidence="9 12" id="KW-0472">Membrane</keyword>
<keyword evidence="6" id="KW-0677">Repeat</keyword>
<feature type="active site" evidence="12">
    <location>
        <position position="224"/>
    </location>
</feature>
<dbReference type="PANTHER" id="PTHR21248:SF22">
    <property type="entry name" value="PHOSPHOLIPASE D"/>
    <property type="match status" value="1"/>
</dbReference>
<dbReference type="SUPFAM" id="SSF56024">
    <property type="entry name" value="Phospholipase D/nuclease"/>
    <property type="match status" value="2"/>
</dbReference>
<feature type="transmembrane region" description="Helical" evidence="12">
    <location>
        <begin position="34"/>
        <end position="56"/>
    </location>
</feature>
<evidence type="ECO:0000256" key="2">
    <source>
        <dbReference type="ARBA" id="ARBA00022475"/>
    </source>
</evidence>
<evidence type="ECO:0000259" key="13">
    <source>
        <dbReference type="PROSITE" id="PS50035"/>
    </source>
</evidence>
<keyword evidence="2 12" id="KW-1003">Cell membrane</keyword>
<feature type="active site" evidence="12">
    <location>
        <position position="229"/>
    </location>
</feature>
<dbReference type="EC" id="2.7.8.-" evidence="12"/>
<dbReference type="NCBIfam" id="TIGR04265">
    <property type="entry name" value="bac_cardiolipin"/>
    <property type="match status" value="1"/>
</dbReference>
<feature type="active site" evidence="12">
    <location>
        <position position="407"/>
    </location>
</feature>
<dbReference type="HAMAP" id="MF_00190">
    <property type="entry name" value="Cardiolipin_synth_ClsA"/>
    <property type="match status" value="1"/>
</dbReference>
<dbReference type="InterPro" id="IPR001736">
    <property type="entry name" value="PLipase_D/transphosphatidylase"/>
</dbReference>
<dbReference type="InterPro" id="IPR025202">
    <property type="entry name" value="PLD-like_dom"/>
</dbReference>
<dbReference type="InterPro" id="IPR027379">
    <property type="entry name" value="CLS_N"/>
</dbReference>
<dbReference type="Pfam" id="PF13091">
    <property type="entry name" value="PLDc_2"/>
    <property type="match status" value="2"/>
</dbReference>
<comment type="caution">
    <text evidence="14">The sequence shown here is derived from an EMBL/GenBank/DDBJ whole genome shotgun (WGS) entry which is preliminary data.</text>
</comment>
<dbReference type="PROSITE" id="PS50035">
    <property type="entry name" value="PLD"/>
    <property type="match status" value="2"/>
</dbReference>
<evidence type="ECO:0000256" key="10">
    <source>
        <dbReference type="ARBA" id="ARBA00023209"/>
    </source>
</evidence>
<evidence type="ECO:0000256" key="8">
    <source>
        <dbReference type="ARBA" id="ARBA00023098"/>
    </source>
</evidence>
<evidence type="ECO:0000256" key="6">
    <source>
        <dbReference type="ARBA" id="ARBA00022737"/>
    </source>
</evidence>
<keyword evidence="10 12" id="KW-0594">Phospholipid biosynthesis</keyword>
<comment type="catalytic activity">
    <reaction evidence="12">
        <text>2 a 1,2-diacyl-sn-glycero-3-phospho-(1'-sn-glycerol) = a cardiolipin + glycerol</text>
        <dbReference type="Rhea" id="RHEA:31451"/>
        <dbReference type="ChEBI" id="CHEBI:17754"/>
        <dbReference type="ChEBI" id="CHEBI:62237"/>
        <dbReference type="ChEBI" id="CHEBI:64716"/>
    </reaction>
</comment>
<feature type="domain" description="PLD phosphodiesterase" evidence="13">
    <location>
        <begin position="217"/>
        <end position="244"/>
    </location>
</feature>
<evidence type="ECO:0000256" key="12">
    <source>
        <dbReference type="HAMAP-Rule" id="MF_00190"/>
    </source>
</evidence>
<gene>
    <name evidence="14" type="primary">cls</name>
    <name evidence="12" type="synonym">clsA</name>
    <name evidence="14" type="ORF">SNR37_000381</name>
</gene>
<comment type="function">
    <text evidence="12">Catalyzes the reversible phosphatidyl group transfer from one phosphatidylglycerol molecule to another to form cardiolipin (CL) (diphosphatidylglycerol) and glycerol.</text>
</comment>
<evidence type="ECO:0000256" key="11">
    <source>
        <dbReference type="ARBA" id="ARBA00023264"/>
    </source>
</evidence>
<evidence type="ECO:0000256" key="5">
    <source>
        <dbReference type="ARBA" id="ARBA00022692"/>
    </source>
</evidence>
<name>A0ABU7G6L3_9ALTE</name>
<feature type="transmembrane region" description="Helical" evidence="12">
    <location>
        <begin position="6"/>
        <end position="27"/>
    </location>
</feature>
<dbReference type="InterPro" id="IPR022924">
    <property type="entry name" value="Cardiolipin_synthase"/>
</dbReference>
<feature type="active site" evidence="12">
    <location>
        <position position="402"/>
    </location>
</feature>
<keyword evidence="7 12" id="KW-1133">Transmembrane helix</keyword>
<evidence type="ECO:0000313" key="14">
    <source>
        <dbReference type="EMBL" id="MEE1675059.1"/>
    </source>
</evidence>
<evidence type="ECO:0000256" key="7">
    <source>
        <dbReference type="ARBA" id="ARBA00022989"/>
    </source>
</evidence>
<protein>
    <recommendedName>
        <fullName evidence="12">Cardiolipin synthase A</fullName>
        <shortName evidence="12">CL synthase</shortName>
        <ecNumber evidence="12">2.7.8.-</ecNumber>
    </recommendedName>
</protein>
<comment type="subcellular location">
    <subcellularLocation>
        <location evidence="1 12">Cell membrane</location>
        <topology evidence="1 12">Multi-pass membrane protein</topology>
    </subcellularLocation>
</comment>